<evidence type="ECO:0000313" key="2">
    <source>
        <dbReference type="EMBL" id="OWK36126.1"/>
    </source>
</evidence>
<organism evidence="2 3">
    <name type="scientific">Fimbriiglobus ruber</name>
    <dbReference type="NCBI Taxonomy" id="1908690"/>
    <lineage>
        <taxon>Bacteria</taxon>
        <taxon>Pseudomonadati</taxon>
        <taxon>Planctomycetota</taxon>
        <taxon>Planctomycetia</taxon>
        <taxon>Gemmatales</taxon>
        <taxon>Gemmataceae</taxon>
        <taxon>Fimbriiglobus</taxon>
    </lineage>
</organism>
<name>A0A225DFJ4_9BACT</name>
<sequence>MAVVRAVCTAGKRLKLPGLPQLLLTPSFSSLTIDLCRVTASGSWYRNTGGKRYVQHSSHDRGGRGARCDRVRMADARVRKLLRLVHRQLLRLLVLRVVLLRVVLLRLLVLRVVLLRLFVLRVVLLRRPAVPARRRLLCPRPVVLHPLRVVLRLVLRQQL</sequence>
<feature type="transmembrane region" description="Helical" evidence="1">
    <location>
        <begin position="89"/>
        <end position="107"/>
    </location>
</feature>
<comment type="caution">
    <text evidence="2">The sequence shown here is derived from an EMBL/GenBank/DDBJ whole genome shotgun (WGS) entry which is preliminary data.</text>
</comment>
<evidence type="ECO:0000256" key="1">
    <source>
        <dbReference type="SAM" id="Phobius"/>
    </source>
</evidence>
<protein>
    <submittedName>
        <fullName evidence="2">Uncharacterized protein</fullName>
    </submittedName>
</protein>
<evidence type="ECO:0000313" key="3">
    <source>
        <dbReference type="Proteomes" id="UP000214646"/>
    </source>
</evidence>
<dbReference type="Proteomes" id="UP000214646">
    <property type="component" value="Unassembled WGS sequence"/>
</dbReference>
<dbReference type="EMBL" id="NIDE01000017">
    <property type="protein sequence ID" value="OWK36126.1"/>
    <property type="molecule type" value="Genomic_DNA"/>
</dbReference>
<reference evidence="3" key="1">
    <citation type="submission" date="2017-06" db="EMBL/GenBank/DDBJ databases">
        <title>Genome analysis of Fimbriiglobus ruber SP5, the first member of the order Planctomycetales with confirmed chitinolytic capability.</title>
        <authorList>
            <person name="Ravin N.V."/>
            <person name="Rakitin A.L."/>
            <person name="Ivanova A.A."/>
            <person name="Beletsky A.V."/>
            <person name="Kulichevskaya I.S."/>
            <person name="Mardanov A.V."/>
            <person name="Dedysh S.N."/>
        </authorList>
    </citation>
    <scope>NUCLEOTIDE SEQUENCE [LARGE SCALE GENOMIC DNA]</scope>
    <source>
        <strain evidence="3">SP5</strain>
    </source>
</reference>
<keyword evidence="1" id="KW-0812">Transmembrane</keyword>
<keyword evidence="1" id="KW-1133">Transmembrane helix</keyword>
<keyword evidence="1" id="KW-0472">Membrane</keyword>
<proteinExistence type="predicted"/>
<dbReference type="AlphaFoldDB" id="A0A225DFJ4"/>
<keyword evidence="3" id="KW-1185">Reference proteome</keyword>
<gene>
    <name evidence="2" type="ORF">FRUB_08689</name>
</gene>
<accession>A0A225DFJ4</accession>